<comment type="caution">
    <text evidence="5">The sequence shown here is derived from an EMBL/GenBank/DDBJ whole genome shotgun (WGS) entry which is preliminary data.</text>
</comment>
<keyword evidence="4" id="KW-0472">Membrane</keyword>
<comment type="subcellular location">
    <subcellularLocation>
        <location evidence="1">Golgi apparatus membrane</location>
        <topology evidence="1">Peripheral membrane protein</topology>
        <orientation evidence="1">Cytoplasmic side</orientation>
    </subcellularLocation>
</comment>
<dbReference type="Gene3D" id="1.10.3630.10">
    <property type="entry name" value="yeast vps74-n-term truncation variant domain like"/>
    <property type="match status" value="1"/>
</dbReference>
<reference evidence="5 6" key="1">
    <citation type="submission" date="2023-05" db="EMBL/GenBank/DDBJ databases">
        <title>Streptantibioticus silvisoli sp. nov., acidotolerant actinomycetes 1 from pine litter.</title>
        <authorList>
            <person name="Swiecimska M."/>
            <person name="Golinska P."/>
            <person name="Sangal V."/>
            <person name="Wachnowicz B."/>
            <person name="Goodfellow M."/>
        </authorList>
    </citation>
    <scope>NUCLEOTIDE SEQUENCE [LARGE SCALE GENOMIC DNA]</scope>
    <source>
        <strain evidence="5 6">DSM 42109</strain>
    </source>
</reference>
<dbReference type="EMBL" id="JANCPR020000036">
    <property type="protein sequence ID" value="MDJ1136139.1"/>
    <property type="molecule type" value="Genomic_DNA"/>
</dbReference>
<protein>
    <submittedName>
        <fullName evidence="5">GPP34 family phosphoprotein</fullName>
    </submittedName>
</protein>
<evidence type="ECO:0000256" key="2">
    <source>
        <dbReference type="ARBA" id="ARBA00023034"/>
    </source>
</evidence>
<organism evidence="5 6">
    <name type="scientific">Streptomyces iconiensis</name>
    <dbReference type="NCBI Taxonomy" id="1384038"/>
    <lineage>
        <taxon>Bacteria</taxon>
        <taxon>Bacillati</taxon>
        <taxon>Actinomycetota</taxon>
        <taxon>Actinomycetes</taxon>
        <taxon>Kitasatosporales</taxon>
        <taxon>Streptomycetaceae</taxon>
        <taxon>Streptomyces</taxon>
    </lineage>
</organism>
<keyword evidence="3" id="KW-0446">Lipid-binding</keyword>
<dbReference type="InterPro" id="IPR008628">
    <property type="entry name" value="GPP34-like"/>
</dbReference>
<dbReference type="PROSITE" id="PS51257">
    <property type="entry name" value="PROKAR_LIPOPROTEIN"/>
    <property type="match status" value="1"/>
</dbReference>
<dbReference type="RefSeq" id="WP_274045997.1">
    <property type="nucleotide sequence ID" value="NZ_JANCPR020000036.1"/>
</dbReference>
<proteinExistence type="predicted"/>
<dbReference type="Proteomes" id="UP001214441">
    <property type="component" value="Unassembled WGS sequence"/>
</dbReference>
<evidence type="ECO:0000256" key="1">
    <source>
        <dbReference type="ARBA" id="ARBA00004255"/>
    </source>
</evidence>
<keyword evidence="2" id="KW-0333">Golgi apparatus</keyword>
<gene>
    <name evidence="5" type="ORF">NMN56_030180</name>
</gene>
<name>A0ABT7A492_9ACTN</name>
<evidence type="ECO:0000313" key="5">
    <source>
        <dbReference type="EMBL" id="MDJ1136139.1"/>
    </source>
</evidence>
<evidence type="ECO:0000256" key="4">
    <source>
        <dbReference type="ARBA" id="ARBA00023136"/>
    </source>
</evidence>
<evidence type="ECO:0000256" key="3">
    <source>
        <dbReference type="ARBA" id="ARBA00023121"/>
    </source>
</evidence>
<evidence type="ECO:0000313" key="6">
    <source>
        <dbReference type="Proteomes" id="UP001214441"/>
    </source>
</evidence>
<sequence length="213" mass="23072">MRSVTESLPAQLFLLACDPEKEKVTGRDSLGYVVRAAALAELEIQDCLRDDGGKARARDRRTGDAFLDGVLRGIAAQPRPRRWKTLVAKERRQTLDALESALESAGLISVERRTLRPRRVRARDRELPQRLRAQAAGILCGDVPVSQVEPRQAALTAMAALGKLSPLVTWRDRHQHRHRLKELTAAAGPAGPALKKALDARNAAVASSGGGGG</sequence>
<dbReference type="InterPro" id="IPR038261">
    <property type="entry name" value="GPP34-like_sf"/>
</dbReference>
<accession>A0ABT7A492</accession>
<keyword evidence="6" id="KW-1185">Reference proteome</keyword>
<dbReference type="Pfam" id="PF05719">
    <property type="entry name" value="GPP34"/>
    <property type="match status" value="1"/>
</dbReference>